<keyword evidence="5" id="KW-0804">Transcription</keyword>
<dbReference type="Pfam" id="PF13424">
    <property type="entry name" value="TPR_12"/>
    <property type="match status" value="2"/>
</dbReference>
<dbReference type="InterPro" id="IPR019734">
    <property type="entry name" value="TPR_rpt"/>
</dbReference>
<dbReference type="AlphaFoldDB" id="A0A4U0MUI1"/>
<keyword evidence="3" id="KW-0805">Transcription regulation</keyword>
<dbReference type="EMBL" id="SUMB01000012">
    <property type="protein sequence ID" value="TJZ44667.1"/>
    <property type="molecule type" value="Genomic_DNA"/>
</dbReference>
<evidence type="ECO:0000256" key="7">
    <source>
        <dbReference type="SAM" id="MobiDB-lite"/>
    </source>
</evidence>
<feature type="region of interest" description="Disordered" evidence="7">
    <location>
        <begin position="267"/>
        <end position="311"/>
    </location>
</feature>
<dbReference type="Gene3D" id="3.40.50.300">
    <property type="entry name" value="P-loop containing nucleotide triphosphate hydrolases"/>
    <property type="match status" value="1"/>
</dbReference>
<dbReference type="SUPFAM" id="SSF52540">
    <property type="entry name" value="P-loop containing nucleoside triphosphate hydrolases"/>
    <property type="match status" value="1"/>
</dbReference>
<dbReference type="SMART" id="SM00862">
    <property type="entry name" value="Trans_reg_C"/>
    <property type="match status" value="1"/>
</dbReference>
<name>A0A4U0MUI1_9ACTN</name>
<dbReference type="SMART" id="SM00028">
    <property type="entry name" value="TPR"/>
    <property type="match status" value="6"/>
</dbReference>
<sequence>MPRSVWGGGFGVHGGSSEGLRIAVLGPLRVWRDGTPLDPGPVRRQAVLAALVLRPGILVSQEQLLVDVWDAEPPGSGRRVLPSYVYSLRKALDAAGTARTGSVIRGDRGGYRFVNDGMRLDAAELTERAGEARRASASGDPATAMDRLSEALDLFGGEPLAGLPGPYAQGERQRLTQLQRTLQQERLECLVLLGRSADALDDLAALATSDPYDESLTALRMRALYGSGRQVAALNSYQDMRARLRDELGVDPGEELRRVHQAVLRRDDEQLLGPTAAGSATAPSPSPSRPPAPAGTPDQPRRPVNELPGDIGRLVGRERELALLTEPSAHESVSVVAVDGPAGVGKTALVVHAASVLRVHHPDGCLFVDLRAHSTEQQRLSPQRVLRRLLRSVGAADSEVPDDLDELTAAWRAATSSLRLLLVLDDVLSAQQIRPLLPAGPGSTVMVAGRRRLAGLDTDRRVTLEPLETGEGLSLLRHIVGEERADREPEATCELVRLCDGLPLALRIAGARLQTRPAWTLAYLVDRMAGDESRLGELSAGDRSVEAAFRLSYDQLGQEQQLGFRVLGLSPTVEFDPLTSAAMLGWPARESEEILESLVDASLVQQPRPGRYRLHDLVRVHARRLAEAAPAEAGVARTAALRLYLDAGRITSDLGPNGFATGPEPAKSPFADWKEADSWLDAAGGELVDVVGHAAALGEFDYACWIAEALIDYFTRQGRYHECRTALEIALGHADQATDRRMAPALRNCLGITDIYQNRVEEGRAWFTEALRLSRARADRHEEARARCGLGTAELTSGRLEEAIAHLTTAVELAQQLDDNWLASMGLCVLGALHHIQGRSEEALDFFSTGLAHAEKNGRPRMLSRALTTTADVHLDLGHYGEAKHLYRRASDLAQQVGDVLLQALILTRLGSAEQGEGNLGVAVDLHHQALSRHQTLSPLTEPQRDRLEMHIRARLGHTYSAAGRAAEAREQFRTALALPGAGEHLEERALALSGLEECTPREDG</sequence>
<dbReference type="GO" id="GO:0000160">
    <property type="term" value="P:phosphorelay signal transduction system"/>
    <property type="evidence" value="ECO:0007669"/>
    <property type="project" value="UniProtKB-KW"/>
</dbReference>
<evidence type="ECO:0000313" key="10">
    <source>
        <dbReference type="Proteomes" id="UP000308697"/>
    </source>
</evidence>
<dbReference type="GO" id="GO:0006355">
    <property type="term" value="P:regulation of DNA-templated transcription"/>
    <property type="evidence" value="ECO:0007669"/>
    <property type="project" value="InterPro"/>
</dbReference>
<dbReference type="PRINTS" id="PR00364">
    <property type="entry name" value="DISEASERSIST"/>
</dbReference>
<dbReference type="PANTHER" id="PTHR35807">
    <property type="entry name" value="TRANSCRIPTIONAL REGULATOR REDD-RELATED"/>
    <property type="match status" value="1"/>
</dbReference>
<evidence type="ECO:0000259" key="8">
    <source>
        <dbReference type="PROSITE" id="PS51755"/>
    </source>
</evidence>
<dbReference type="Pfam" id="PF00486">
    <property type="entry name" value="Trans_reg_C"/>
    <property type="match status" value="1"/>
</dbReference>
<dbReference type="InterPro" id="IPR002182">
    <property type="entry name" value="NB-ARC"/>
</dbReference>
<evidence type="ECO:0000256" key="3">
    <source>
        <dbReference type="ARBA" id="ARBA00023015"/>
    </source>
</evidence>
<feature type="DNA-binding region" description="OmpR/PhoB-type" evidence="6">
    <location>
        <begin position="8"/>
        <end position="115"/>
    </location>
</feature>
<evidence type="ECO:0000256" key="2">
    <source>
        <dbReference type="ARBA" id="ARBA00023012"/>
    </source>
</evidence>
<reference evidence="9 10" key="1">
    <citation type="submission" date="2019-04" db="EMBL/GenBank/DDBJ databases">
        <title>Streptomyces piniterrae sp. nov., a heliquinomycin-producing actinomycete isolated from rhizosphere soil of Pinus yunnanensis.</title>
        <authorList>
            <person name="Zhuang X."/>
            <person name="Zhao J."/>
        </authorList>
    </citation>
    <scope>NUCLEOTIDE SEQUENCE [LARGE SCALE GENOMIC DNA]</scope>
    <source>
        <strain evidence="10">jys28</strain>
    </source>
</reference>
<dbReference type="Gene3D" id="1.25.40.10">
    <property type="entry name" value="Tetratricopeptide repeat domain"/>
    <property type="match status" value="2"/>
</dbReference>
<evidence type="ECO:0000256" key="6">
    <source>
        <dbReference type="PROSITE-ProRule" id="PRU01091"/>
    </source>
</evidence>
<gene>
    <name evidence="9" type="ORF">FCH28_29725</name>
</gene>
<dbReference type="OrthoDB" id="5244210at2"/>
<protein>
    <submittedName>
        <fullName evidence="9">Tetratricopeptide repeat protein</fullName>
    </submittedName>
</protein>
<dbReference type="Proteomes" id="UP000308697">
    <property type="component" value="Unassembled WGS sequence"/>
</dbReference>
<dbReference type="Pfam" id="PF03704">
    <property type="entry name" value="BTAD"/>
    <property type="match status" value="1"/>
</dbReference>
<comment type="similarity">
    <text evidence="1">Belongs to the AfsR/DnrI/RedD regulatory family.</text>
</comment>
<feature type="compositionally biased region" description="Low complexity" evidence="7">
    <location>
        <begin position="273"/>
        <end position="283"/>
    </location>
</feature>
<evidence type="ECO:0000256" key="4">
    <source>
        <dbReference type="ARBA" id="ARBA00023125"/>
    </source>
</evidence>
<dbReference type="SUPFAM" id="SSF48452">
    <property type="entry name" value="TPR-like"/>
    <property type="match status" value="3"/>
</dbReference>
<dbReference type="InterPro" id="IPR001867">
    <property type="entry name" value="OmpR/PhoB-type_DNA-bd"/>
</dbReference>
<dbReference type="GO" id="GO:0043531">
    <property type="term" value="F:ADP binding"/>
    <property type="evidence" value="ECO:0007669"/>
    <property type="project" value="InterPro"/>
</dbReference>
<evidence type="ECO:0000256" key="1">
    <source>
        <dbReference type="ARBA" id="ARBA00005820"/>
    </source>
</evidence>
<keyword evidence="10" id="KW-1185">Reference proteome</keyword>
<dbReference type="InterPro" id="IPR036388">
    <property type="entry name" value="WH-like_DNA-bd_sf"/>
</dbReference>
<dbReference type="InterPro" id="IPR027417">
    <property type="entry name" value="P-loop_NTPase"/>
</dbReference>
<proteinExistence type="inferred from homology"/>
<comment type="caution">
    <text evidence="9">The sequence shown here is derived from an EMBL/GenBank/DDBJ whole genome shotgun (WGS) entry which is preliminary data.</text>
</comment>
<evidence type="ECO:0000313" key="9">
    <source>
        <dbReference type="EMBL" id="TJZ44667.1"/>
    </source>
</evidence>
<dbReference type="InterPro" id="IPR016032">
    <property type="entry name" value="Sig_transdc_resp-reg_C-effctor"/>
</dbReference>
<dbReference type="Pfam" id="PF00931">
    <property type="entry name" value="NB-ARC"/>
    <property type="match status" value="1"/>
</dbReference>
<dbReference type="Gene3D" id="1.10.10.10">
    <property type="entry name" value="Winged helix-like DNA-binding domain superfamily/Winged helix DNA-binding domain"/>
    <property type="match status" value="1"/>
</dbReference>
<evidence type="ECO:0000256" key="5">
    <source>
        <dbReference type="ARBA" id="ARBA00023163"/>
    </source>
</evidence>
<dbReference type="PANTHER" id="PTHR35807:SF1">
    <property type="entry name" value="TRANSCRIPTIONAL REGULATOR REDD"/>
    <property type="match status" value="1"/>
</dbReference>
<dbReference type="SMART" id="SM01043">
    <property type="entry name" value="BTAD"/>
    <property type="match status" value="1"/>
</dbReference>
<dbReference type="CDD" id="cd15831">
    <property type="entry name" value="BTAD"/>
    <property type="match status" value="1"/>
</dbReference>
<accession>A0A4U0MUI1</accession>
<dbReference type="InterPro" id="IPR005158">
    <property type="entry name" value="BTAD"/>
</dbReference>
<feature type="compositionally biased region" description="Pro residues" evidence="7">
    <location>
        <begin position="284"/>
        <end position="294"/>
    </location>
</feature>
<organism evidence="9 10">
    <name type="scientific">Streptomyces piniterrae</name>
    <dbReference type="NCBI Taxonomy" id="2571125"/>
    <lineage>
        <taxon>Bacteria</taxon>
        <taxon>Bacillati</taxon>
        <taxon>Actinomycetota</taxon>
        <taxon>Actinomycetes</taxon>
        <taxon>Kitasatosporales</taxon>
        <taxon>Streptomycetaceae</taxon>
        <taxon>Streptomyces</taxon>
    </lineage>
</organism>
<dbReference type="GO" id="GO:0003677">
    <property type="term" value="F:DNA binding"/>
    <property type="evidence" value="ECO:0007669"/>
    <property type="project" value="UniProtKB-UniRule"/>
</dbReference>
<keyword evidence="4 6" id="KW-0238">DNA-binding</keyword>
<dbReference type="InterPro" id="IPR011990">
    <property type="entry name" value="TPR-like_helical_dom_sf"/>
</dbReference>
<dbReference type="PROSITE" id="PS51755">
    <property type="entry name" value="OMPR_PHOB"/>
    <property type="match status" value="1"/>
</dbReference>
<feature type="domain" description="OmpR/PhoB-type" evidence="8">
    <location>
        <begin position="8"/>
        <end position="115"/>
    </location>
</feature>
<dbReference type="SUPFAM" id="SSF46894">
    <property type="entry name" value="C-terminal effector domain of the bipartite response regulators"/>
    <property type="match status" value="1"/>
</dbReference>
<keyword evidence="2" id="KW-0902">Two-component regulatory system</keyword>
<dbReference type="InterPro" id="IPR051677">
    <property type="entry name" value="AfsR-DnrI-RedD_regulator"/>
</dbReference>